<feature type="transmembrane region" description="Helical" evidence="1">
    <location>
        <begin position="113"/>
        <end position="134"/>
    </location>
</feature>
<dbReference type="Pfam" id="PF08044">
    <property type="entry name" value="DUF1707"/>
    <property type="match status" value="1"/>
</dbReference>
<keyword evidence="4" id="KW-1185">Reference proteome</keyword>
<evidence type="ECO:0000313" key="3">
    <source>
        <dbReference type="EMBL" id="GIE39570.1"/>
    </source>
</evidence>
<organism evidence="3 4">
    <name type="scientific">Actinoplanes lobatus</name>
    <dbReference type="NCBI Taxonomy" id="113568"/>
    <lineage>
        <taxon>Bacteria</taxon>
        <taxon>Bacillati</taxon>
        <taxon>Actinomycetota</taxon>
        <taxon>Actinomycetes</taxon>
        <taxon>Micromonosporales</taxon>
        <taxon>Micromonosporaceae</taxon>
        <taxon>Actinoplanes</taxon>
    </lineage>
</organism>
<dbReference type="Proteomes" id="UP000631312">
    <property type="component" value="Unassembled WGS sequence"/>
</dbReference>
<keyword evidence="1" id="KW-1133">Transmembrane helix</keyword>
<evidence type="ECO:0000259" key="2">
    <source>
        <dbReference type="Pfam" id="PF08044"/>
    </source>
</evidence>
<feature type="transmembrane region" description="Helical" evidence="1">
    <location>
        <begin position="87"/>
        <end position="107"/>
    </location>
</feature>
<comment type="caution">
    <text evidence="3">The sequence shown here is derived from an EMBL/GenBank/DDBJ whole genome shotgun (WGS) entry which is preliminary data.</text>
</comment>
<evidence type="ECO:0000313" key="4">
    <source>
        <dbReference type="Proteomes" id="UP000631312"/>
    </source>
</evidence>
<accession>A0ABQ4AFG9</accession>
<keyword evidence="1" id="KW-0812">Transmembrane</keyword>
<name>A0ABQ4AFG9_9ACTN</name>
<evidence type="ECO:0000256" key="1">
    <source>
        <dbReference type="SAM" id="Phobius"/>
    </source>
</evidence>
<feature type="domain" description="DUF1707" evidence="2">
    <location>
        <begin position="18"/>
        <end position="70"/>
    </location>
</feature>
<keyword evidence="1" id="KW-0472">Membrane</keyword>
<protein>
    <recommendedName>
        <fullName evidence="2">DUF1707 domain-containing protein</fullName>
    </recommendedName>
</protein>
<dbReference type="InterPro" id="IPR012551">
    <property type="entry name" value="DUF1707_SHOCT-like"/>
</dbReference>
<reference evidence="3 4" key="1">
    <citation type="submission" date="2021-01" db="EMBL/GenBank/DDBJ databases">
        <title>Whole genome shotgun sequence of Actinoplanes lobatus NBRC 12513.</title>
        <authorList>
            <person name="Komaki H."/>
            <person name="Tamura T."/>
        </authorList>
    </citation>
    <scope>NUCLEOTIDE SEQUENCE [LARGE SCALE GENOMIC DNA]</scope>
    <source>
        <strain evidence="3 4">NBRC 12513</strain>
    </source>
</reference>
<proteinExistence type="predicted"/>
<gene>
    <name evidence="3" type="ORF">Alo02nite_24680</name>
</gene>
<dbReference type="EMBL" id="BOMP01000034">
    <property type="protein sequence ID" value="GIE39570.1"/>
    <property type="molecule type" value="Genomic_DNA"/>
</dbReference>
<sequence length="139" mass="15067">MTVAATLGGVTVVKGPDLRIGSPERELARQALQEHLDAERIDAGEFEQRLLDCQAARTRTALEQVFADLPDPHPQLTKPAEDEDDEAAGVVSGMVALMLGVPVSIVMGFVYGAWWSLAVTVGITVLLVFIGQTWGRRQR</sequence>